<sequence>MPQRTHLLASTNPLFCILSNVSTLLWATSQTKAQILLGMKLCQMNSAGNVATPGNLLLVRNLYIEQTENVDSGSGVQTSLLGPHETRRLSTEQRTLKRFKRSLSVPPLKDTVRFKFQAIPSPEGVAMSEIQALGEAAAAATLGKASARTKLGIQQSFQKDTHAPPPGST</sequence>
<dbReference type="Proteomes" id="UP001497516">
    <property type="component" value="Chromosome 8"/>
</dbReference>
<proteinExistence type="predicted"/>
<name>A0AAV2GDT5_9ROSI</name>
<keyword evidence="1" id="KW-0732">Signal</keyword>
<dbReference type="EMBL" id="OZ034821">
    <property type="protein sequence ID" value="CAL1408512.1"/>
    <property type="molecule type" value="Genomic_DNA"/>
</dbReference>
<protein>
    <submittedName>
        <fullName evidence="2">Uncharacterized protein</fullName>
    </submittedName>
</protein>
<evidence type="ECO:0000256" key="1">
    <source>
        <dbReference type="SAM" id="SignalP"/>
    </source>
</evidence>
<accession>A0AAV2GDT5</accession>
<reference evidence="2 3" key="1">
    <citation type="submission" date="2024-04" db="EMBL/GenBank/DDBJ databases">
        <authorList>
            <person name="Fracassetti M."/>
        </authorList>
    </citation>
    <scope>NUCLEOTIDE SEQUENCE [LARGE SCALE GENOMIC DNA]</scope>
</reference>
<evidence type="ECO:0000313" key="3">
    <source>
        <dbReference type="Proteomes" id="UP001497516"/>
    </source>
</evidence>
<dbReference type="AlphaFoldDB" id="A0AAV2GDT5"/>
<feature type="chain" id="PRO_5043931849" evidence="1">
    <location>
        <begin position="34"/>
        <end position="169"/>
    </location>
</feature>
<gene>
    <name evidence="2" type="ORF">LTRI10_LOCUS48097</name>
</gene>
<keyword evidence="3" id="KW-1185">Reference proteome</keyword>
<evidence type="ECO:0000313" key="2">
    <source>
        <dbReference type="EMBL" id="CAL1408512.1"/>
    </source>
</evidence>
<feature type="signal peptide" evidence="1">
    <location>
        <begin position="1"/>
        <end position="33"/>
    </location>
</feature>
<organism evidence="2 3">
    <name type="scientific">Linum trigynum</name>
    <dbReference type="NCBI Taxonomy" id="586398"/>
    <lineage>
        <taxon>Eukaryota</taxon>
        <taxon>Viridiplantae</taxon>
        <taxon>Streptophyta</taxon>
        <taxon>Embryophyta</taxon>
        <taxon>Tracheophyta</taxon>
        <taxon>Spermatophyta</taxon>
        <taxon>Magnoliopsida</taxon>
        <taxon>eudicotyledons</taxon>
        <taxon>Gunneridae</taxon>
        <taxon>Pentapetalae</taxon>
        <taxon>rosids</taxon>
        <taxon>fabids</taxon>
        <taxon>Malpighiales</taxon>
        <taxon>Linaceae</taxon>
        <taxon>Linum</taxon>
    </lineage>
</organism>